<gene>
    <name evidence="1" type="primary">Dgri\GH19900</name>
    <name evidence="1" type="ORF">Dgri_GH19900</name>
</gene>
<accession>B4J947</accession>
<evidence type="ECO:0000313" key="1">
    <source>
        <dbReference type="EMBL" id="EDW02422.1"/>
    </source>
</evidence>
<dbReference type="AlphaFoldDB" id="B4J947"/>
<dbReference type="InParanoid" id="B4J947"/>
<dbReference type="Proteomes" id="UP000001070">
    <property type="component" value="Unassembled WGS sequence"/>
</dbReference>
<protein>
    <submittedName>
        <fullName evidence="1">GH19900</fullName>
    </submittedName>
</protein>
<organism evidence="2">
    <name type="scientific">Drosophila grimshawi</name>
    <name type="common">Hawaiian fruit fly</name>
    <name type="synonym">Idiomyia grimshawi</name>
    <dbReference type="NCBI Taxonomy" id="7222"/>
    <lineage>
        <taxon>Eukaryota</taxon>
        <taxon>Metazoa</taxon>
        <taxon>Ecdysozoa</taxon>
        <taxon>Arthropoda</taxon>
        <taxon>Hexapoda</taxon>
        <taxon>Insecta</taxon>
        <taxon>Pterygota</taxon>
        <taxon>Neoptera</taxon>
        <taxon>Endopterygota</taxon>
        <taxon>Diptera</taxon>
        <taxon>Brachycera</taxon>
        <taxon>Muscomorpha</taxon>
        <taxon>Ephydroidea</taxon>
        <taxon>Drosophilidae</taxon>
        <taxon>Drosophila</taxon>
        <taxon>Hawaiian Drosophila</taxon>
    </lineage>
</organism>
<dbReference type="EMBL" id="CH916367">
    <property type="protein sequence ID" value="EDW02422.1"/>
    <property type="molecule type" value="Genomic_DNA"/>
</dbReference>
<reference evidence="1 2" key="1">
    <citation type="journal article" date="2007" name="Nature">
        <title>Evolution of genes and genomes on the Drosophila phylogeny.</title>
        <authorList>
            <consortium name="Drosophila 12 Genomes Consortium"/>
            <person name="Clark A.G."/>
            <person name="Eisen M.B."/>
            <person name="Smith D.R."/>
            <person name="Bergman C.M."/>
            <person name="Oliver B."/>
            <person name="Markow T.A."/>
            <person name="Kaufman T.C."/>
            <person name="Kellis M."/>
            <person name="Gelbart W."/>
            <person name="Iyer V.N."/>
            <person name="Pollard D.A."/>
            <person name="Sackton T.B."/>
            <person name="Larracuente A.M."/>
            <person name="Singh N.D."/>
            <person name="Abad J.P."/>
            <person name="Abt D.N."/>
            <person name="Adryan B."/>
            <person name="Aguade M."/>
            <person name="Akashi H."/>
            <person name="Anderson W.W."/>
            <person name="Aquadro C.F."/>
            <person name="Ardell D.H."/>
            <person name="Arguello R."/>
            <person name="Artieri C.G."/>
            <person name="Barbash D.A."/>
            <person name="Barker D."/>
            <person name="Barsanti P."/>
            <person name="Batterham P."/>
            <person name="Batzoglou S."/>
            <person name="Begun D."/>
            <person name="Bhutkar A."/>
            <person name="Blanco E."/>
            <person name="Bosak S.A."/>
            <person name="Bradley R.K."/>
            <person name="Brand A.D."/>
            <person name="Brent M.R."/>
            <person name="Brooks A.N."/>
            <person name="Brown R.H."/>
            <person name="Butlin R.K."/>
            <person name="Caggese C."/>
            <person name="Calvi B.R."/>
            <person name="Bernardo de Carvalho A."/>
            <person name="Caspi A."/>
            <person name="Castrezana S."/>
            <person name="Celniker S.E."/>
            <person name="Chang J.L."/>
            <person name="Chapple C."/>
            <person name="Chatterji S."/>
            <person name="Chinwalla A."/>
            <person name="Civetta A."/>
            <person name="Clifton S.W."/>
            <person name="Comeron J.M."/>
            <person name="Costello J.C."/>
            <person name="Coyne J.A."/>
            <person name="Daub J."/>
            <person name="David R.G."/>
            <person name="Delcher A.L."/>
            <person name="Delehaunty K."/>
            <person name="Do C.B."/>
            <person name="Ebling H."/>
            <person name="Edwards K."/>
            <person name="Eickbush T."/>
            <person name="Evans J.D."/>
            <person name="Filipski A."/>
            <person name="Findeiss S."/>
            <person name="Freyhult E."/>
            <person name="Fulton L."/>
            <person name="Fulton R."/>
            <person name="Garcia A.C."/>
            <person name="Gardiner A."/>
            <person name="Garfield D.A."/>
            <person name="Garvin B.E."/>
            <person name="Gibson G."/>
            <person name="Gilbert D."/>
            <person name="Gnerre S."/>
            <person name="Godfrey J."/>
            <person name="Good R."/>
            <person name="Gotea V."/>
            <person name="Gravely B."/>
            <person name="Greenberg A.J."/>
            <person name="Griffiths-Jones S."/>
            <person name="Gross S."/>
            <person name="Guigo R."/>
            <person name="Gustafson E.A."/>
            <person name="Haerty W."/>
            <person name="Hahn M.W."/>
            <person name="Halligan D.L."/>
            <person name="Halpern A.L."/>
            <person name="Halter G.M."/>
            <person name="Han M.V."/>
            <person name="Heger A."/>
            <person name="Hillier L."/>
            <person name="Hinrichs A.S."/>
            <person name="Holmes I."/>
            <person name="Hoskins R.A."/>
            <person name="Hubisz M.J."/>
            <person name="Hultmark D."/>
            <person name="Huntley M.A."/>
            <person name="Jaffe D.B."/>
            <person name="Jagadeeshan S."/>
            <person name="Jeck W.R."/>
            <person name="Johnson J."/>
            <person name="Jones C.D."/>
            <person name="Jordan W.C."/>
            <person name="Karpen G.H."/>
            <person name="Kataoka E."/>
            <person name="Keightley P.D."/>
            <person name="Kheradpour P."/>
            <person name="Kirkness E.F."/>
            <person name="Koerich L.B."/>
            <person name="Kristiansen K."/>
            <person name="Kudrna D."/>
            <person name="Kulathinal R.J."/>
            <person name="Kumar S."/>
            <person name="Kwok R."/>
            <person name="Lander E."/>
            <person name="Langley C.H."/>
            <person name="Lapoint R."/>
            <person name="Lazzaro B.P."/>
            <person name="Lee S.J."/>
            <person name="Levesque L."/>
            <person name="Li R."/>
            <person name="Lin C.F."/>
            <person name="Lin M.F."/>
            <person name="Lindblad-Toh K."/>
            <person name="Llopart A."/>
            <person name="Long M."/>
            <person name="Low L."/>
            <person name="Lozovsky E."/>
            <person name="Lu J."/>
            <person name="Luo M."/>
            <person name="Machado C.A."/>
            <person name="Makalowski W."/>
            <person name="Marzo M."/>
            <person name="Matsuda M."/>
            <person name="Matzkin L."/>
            <person name="McAllister B."/>
            <person name="McBride C.S."/>
            <person name="McKernan B."/>
            <person name="McKernan K."/>
            <person name="Mendez-Lago M."/>
            <person name="Minx P."/>
            <person name="Mollenhauer M.U."/>
            <person name="Montooth K."/>
            <person name="Mount S.M."/>
            <person name="Mu X."/>
            <person name="Myers E."/>
            <person name="Negre B."/>
            <person name="Newfeld S."/>
            <person name="Nielsen R."/>
            <person name="Noor M.A."/>
            <person name="O'Grady P."/>
            <person name="Pachter L."/>
            <person name="Papaceit M."/>
            <person name="Parisi M.J."/>
            <person name="Parisi M."/>
            <person name="Parts L."/>
            <person name="Pedersen J.S."/>
            <person name="Pesole G."/>
            <person name="Phillippy A.M."/>
            <person name="Ponting C.P."/>
            <person name="Pop M."/>
            <person name="Porcelli D."/>
            <person name="Powell J.R."/>
            <person name="Prohaska S."/>
            <person name="Pruitt K."/>
            <person name="Puig M."/>
            <person name="Quesneville H."/>
            <person name="Ram K.R."/>
            <person name="Rand D."/>
            <person name="Rasmussen M.D."/>
            <person name="Reed L.K."/>
            <person name="Reenan R."/>
            <person name="Reily A."/>
            <person name="Remington K.A."/>
            <person name="Rieger T.T."/>
            <person name="Ritchie M.G."/>
            <person name="Robin C."/>
            <person name="Rogers Y.H."/>
            <person name="Rohde C."/>
            <person name="Rozas J."/>
            <person name="Rubenfield M.J."/>
            <person name="Ruiz A."/>
            <person name="Russo S."/>
            <person name="Salzberg S.L."/>
            <person name="Sanchez-Gracia A."/>
            <person name="Saranga D.J."/>
            <person name="Sato H."/>
            <person name="Schaeffer S.W."/>
            <person name="Schatz M.C."/>
            <person name="Schlenke T."/>
            <person name="Schwartz R."/>
            <person name="Segarra C."/>
            <person name="Singh R.S."/>
            <person name="Sirot L."/>
            <person name="Sirota M."/>
            <person name="Sisneros N.B."/>
            <person name="Smith C.D."/>
            <person name="Smith T.F."/>
            <person name="Spieth J."/>
            <person name="Stage D.E."/>
            <person name="Stark A."/>
            <person name="Stephan W."/>
            <person name="Strausberg R.L."/>
            <person name="Strempel S."/>
            <person name="Sturgill D."/>
            <person name="Sutton G."/>
            <person name="Sutton G.G."/>
            <person name="Tao W."/>
            <person name="Teichmann S."/>
            <person name="Tobari Y.N."/>
            <person name="Tomimura Y."/>
            <person name="Tsolas J.M."/>
            <person name="Valente V.L."/>
            <person name="Venter E."/>
            <person name="Venter J.C."/>
            <person name="Vicario S."/>
            <person name="Vieira F.G."/>
            <person name="Vilella A.J."/>
            <person name="Villasante A."/>
            <person name="Walenz B."/>
            <person name="Wang J."/>
            <person name="Wasserman M."/>
            <person name="Watts T."/>
            <person name="Wilson D."/>
            <person name="Wilson R.K."/>
            <person name="Wing R.A."/>
            <person name="Wolfner M.F."/>
            <person name="Wong A."/>
            <person name="Wong G.K."/>
            <person name="Wu C.I."/>
            <person name="Wu G."/>
            <person name="Yamamoto D."/>
            <person name="Yang H.P."/>
            <person name="Yang S.P."/>
            <person name="Yorke J.A."/>
            <person name="Yoshida K."/>
            <person name="Zdobnov E."/>
            <person name="Zhang P."/>
            <person name="Zhang Y."/>
            <person name="Zimin A.V."/>
            <person name="Baldwin J."/>
            <person name="Abdouelleil A."/>
            <person name="Abdulkadir J."/>
            <person name="Abebe A."/>
            <person name="Abera B."/>
            <person name="Abreu J."/>
            <person name="Acer S.C."/>
            <person name="Aftuck L."/>
            <person name="Alexander A."/>
            <person name="An P."/>
            <person name="Anderson E."/>
            <person name="Anderson S."/>
            <person name="Arachi H."/>
            <person name="Azer M."/>
            <person name="Bachantsang P."/>
            <person name="Barry A."/>
            <person name="Bayul T."/>
            <person name="Berlin A."/>
            <person name="Bessette D."/>
            <person name="Bloom T."/>
            <person name="Blye J."/>
            <person name="Boguslavskiy L."/>
            <person name="Bonnet C."/>
            <person name="Boukhgalter B."/>
            <person name="Bourzgui I."/>
            <person name="Brown A."/>
            <person name="Cahill P."/>
            <person name="Channer S."/>
            <person name="Cheshatsang Y."/>
            <person name="Chuda L."/>
            <person name="Citroen M."/>
            <person name="Collymore A."/>
            <person name="Cooke P."/>
            <person name="Costello M."/>
            <person name="D'Aco K."/>
            <person name="Daza R."/>
            <person name="De Haan G."/>
            <person name="DeGray S."/>
            <person name="DeMaso C."/>
            <person name="Dhargay N."/>
            <person name="Dooley K."/>
            <person name="Dooley E."/>
            <person name="Doricent M."/>
            <person name="Dorje P."/>
            <person name="Dorjee K."/>
            <person name="Dupes A."/>
            <person name="Elong R."/>
            <person name="Falk J."/>
            <person name="Farina A."/>
            <person name="Faro S."/>
            <person name="Ferguson D."/>
            <person name="Fisher S."/>
            <person name="Foley C.D."/>
            <person name="Franke A."/>
            <person name="Friedrich D."/>
            <person name="Gadbois L."/>
            <person name="Gearin G."/>
            <person name="Gearin C.R."/>
            <person name="Giannoukos G."/>
            <person name="Goode T."/>
            <person name="Graham J."/>
            <person name="Grandbois E."/>
            <person name="Grewal S."/>
            <person name="Gyaltsen K."/>
            <person name="Hafez N."/>
            <person name="Hagos B."/>
            <person name="Hall J."/>
            <person name="Henson C."/>
            <person name="Hollinger A."/>
            <person name="Honan T."/>
            <person name="Huard M.D."/>
            <person name="Hughes L."/>
            <person name="Hurhula B."/>
            <person name="Husby M.E."/>
            <person name="Kamat A."/>
            <person name="Kanga B."/>
            <person name="Kashin S."/>
            <person name="Khazanovich D."/>
            <person name="Kisner P."/>
            <person name="Lance K."/>
            <person name="Lara M."/>
            <person name="Lee W."/>
            <person name="Lennon N."/>
            <person name="Letendre F."/>
            <person name="LeVine R."/>
            <person name="Lipovsky A."/>
            <person name="Liu X."/>
            <person name="Liu J."/>
            <person name="Liu S."/>
            <person name="Lokyitsang T."/>
            <person name="Lokyitsang Y."/>
            <person name="Lubonja R."/>
            <person name="Lui A."/>
            <person name="MacDonald P."/>
            <person name="Magnisalis V."/>
            <person name="Maru K."/>
            <person name="Matthews C."/>
            <person name="McCusker W."/>
            <person name="McDonough S."/>
            <person name="Mehta T."/>
            <person name="Meldrim J."/>
            <person name="Meneus L."/>
            <person name="Mihai O."/>
            <person name="Mihalev A."/>
            <person name="Mihova T."/>
            <person name="Mittelman R."/>
            <person name="Mlenga V."/>
            <person name="Montmayeur A."/>
            <person name="Mulrain L."/>
            <person name="Navidi A."/>
            <person name="Naylor J."/>
            <person name="Negash T."/>
            <person name="Nguyen T."/>
            <person name="Nguyen N."/>
            <person name="Nicol R."/>
            <person name="Norbu C."/>
            <person name="Norbu N."/>
            <person name="Novod N."/>
            <person name="O'Neill B."/>
            <person name="Osman S."/>
            <person name="Markiewicz E."/>
            <person name="Oyono O.L."/>
            <person name="Patti C."/>
            <person name="Phunkhang P."/>
            <person name="Pierre F."/>
            <person name="Priest M."/>
            <person name="Raghuraman S."/>
            <person name="Rege F."/>
            <person name="Reyes R."/>
            <person name="Rise C."/>
            <person name="Rogov P."/>
            <person name="Ross K."/>
            <person name="Ryan E."/>
            <person name="Settipalli S."/>
            <person name="Shea T."/>
            <person name="Sherpa N."/>
            <person name="Shi L."/>
            <person name="Shih D."/>
            <person name="Sparrow T."/>
            <person name="Spaulding J."/>
            <person name="Stalker J."/>
            <person name="Stange-Thomann N."/>
            <person name="Stavropoulos S."/>
            <person name="Stone C."/>
            <person name="Strader C."/>
            <person name="Tesfaye S."/>
            <person name="Thomson T."/>
            <person name="Thoulutsang Y."/>
            <person name="Thoulutsang D."/>
            <person name="Topham K."/>
            <person name="Topping I."/>
            <person name="Tsamla T."/>
            <person name="Vassiliev H."/>
            <person name="Vo A."/>
            <person name="Wangchuk T."/>
            <person name="Wangdi T."/>
            <person name="Weiand M."/>
            <person name="Wilkinson J."/>
            <person name="Wilson A."/>
            <person name="Yadav S."/>
            <person name="Young G."/>
            <person name="Yu Q."/>
            <person name="Zembek L."/>
            <person name="Zhong D."/>
            <person name="Zimmer A."/>
            <person name="Zwirko Z."/>
            <person name="Jaffe D.B."/>
            <person name="Alvarez P."/>
            <person name="Brockman W."/>
            <person name="Butler J."/>
            <person name="Chin C."/>
            <person name="Gnerre S."/>
            <person name="Grabherr M."/>
            <person name="Kleber M."/>
            <person name="Mauceli E."/>
            <person name="MacCallum I."/>
        </authorList>
    </citation>
    <scope>NUCLEOTIDE SEQUENCE [LARGE SCALE GENOMIC DNA]</scope>
    <source>
        <strain evidence="2">Tucson 15287-2541.00</strain>
    </source>
</reference>
<keyword evidence="2" id="KW-1185">Reference proteome</keyword>
<evidence type="ECO:0000313" key="2">
    <source>
        <dbReference type="Proteomes" id="UP000001070"/>
    </source>
</evidence>
<name>B4J947_DROGR</name>
<proteinExistence type="predicted"/>
<dbReference type="HOGENOM" id="CLU_3016388_0_0_1"/>
<sequence length="56" mass="6231">MSQCQVEVQGLDLACTVVSLDASLAPGYSVWMDSMGYGYDYDYDYDDLETLSLDCD</sequence>